<sequence>MLWMVVFGVFYIFISQKYQTPYVDLACFLLVSVASLYGGFNMVAIGVLLWLSAGLSCYRFYIWAKRFDKQKQPSLPVRWEYLIMSTVAFQLAYLEKDVFKTLPLFVLALVIVVEILLMILYFYAWFKDSRFLPREKIIVSEVITLSGVFFYLISYTSVCETYIGLILWLLLVIHWFVMRES</sequence>
<feature type="transmembrane region" description="Helical" evidence="1">
    <location>
        <begin position="161"/>
        <end position="178"/>
    </location>
</feature>
<feature type="transmembrane region" description="Helical" evidence="1">
    <location>
        <begin position="105"/>
        <end position="126"/>
    </location>
</feature>
<organism evidence="3 5">
    <name type="scientific">Enterococcus cecorum</name>
    <dbReference type="NCBI Taxonomy" id="44008"/>
    <lineage>
        <taxon>Bacteria</taxon>
        <taxon>Bacillati</taxon>
        <taxon>Bacillota</taxon>
        <taxon>Bacilli</taxon>
        <taxon>Lactobacillales</taxon>
        <taxon>Enterococcaceae</taxon>
        <taxon>Enterococcus</taxon>
    </lineage>
</organism>
<feature type="transmembrane region" description="Helical" evidence="1">
    <location>
        <begin position="43"/>
        <end position="63"/>
    </location>
</feature>
<dbReference type="EMBL" id="JARQBI010000048">
    <property type="protein sequence ID" value="MDT2797850.1"/>
    <property type="molecule type" value="Genomic_DNA"/>
</dbReference>
<reference evidence="2" key="4">
    <citation type="submission" date="2023-03" db="EMBL/GenBank/DDBJ databases">
        <authorList>
            <person name="Shen W."/>
            <person name="Cai J."/>
        </authorList>
    </citation>
    <scope>NUCLEOTIDE SEQUENCE</scope>
    <source>
        <strain evidence="2">B245-2</strain>
    </source>
</reference>
<evidence type="ECO:0000313" key="2">
    <source>
        <dbReference type="EMBL" id="MDT2797850.1"/>
    </source>
</evidence>
<evidence type="ECO:0000313" key="5">
    <source>
        <dbReference type="Proteomes" id="UP000196074"/>
    </source>
</evidence>
<protein>
    <submittedName>
        <fullName evidence="3">Uncharacterized protein</fullName>
    </submittedName>
</protein>
<reference evidence="3" key="3">
    <citation type="journal article" date="2018" name="BMC Genomics">
        <title>Whole genome sequencing and function prediction of 133 gut anaerobes isolated from chicken caecum in pure cultures.</title>
        <authorList>
            <person name="Medvecky M."/>
            <person name="Cejkova D."/>
            <person name="Polansky O."/>
            <person name="Karasova D."/>
            <person name="Kubasova T."/>
            <person name="Cizek A."/>
            <person name="Rychlik I."/>
        </authorList>
    </citation>
    <scope>NUCLEOTIDE SEQUENCE</scope>
    <source>
        <strain evidence="3">An144</strain>
    </source>
</reference>
<evidence type="ECO:0000313" key="3">
    <source>
        <dbReference type="EMBL" id="OUQ10795.1"/>
    </source>
</evidence>
<dbReference type="Proteomes" id="UP000196074">
    <property type="component" value="Unassembled WGS sequence"/>
</dbReference>
<reference evidence="5" key="1">
    <citation type="submission" date="2017-04" db="EMBL/GenBank/DDBJ databases">
        <title>Function of individual gut microbiota members based on whole genome sequencing of pure cultures obtained from chicken caecum.</title>
        <authorList>
            <person name="Medvecky M."/>
            <person name="Cejkova D."/>
            <person name="Polansky O."/>
            <person name="Karasova D."/>
            <person name="Kubasova T."/>
            <person name="Cizek A."/>
            <person name="Rychlik I."/>
        </authorList>
    </citation>
    <scope>NUCLEOTIDE SEQUENCE [LARGE SCALE GENOMIC DNA]</scope>
    <source>
        <strain evidence="5">An144</strain>
    </source>
</reference>
<keyword evidence="1" id="KW-1133">Transmembrane helix</keyword>
<keyword evidence="1" id="KW-0472">Membrane</keyword>
<keyword evidence="1" id="KW-0812">Transmembrane</keyword>
<dbReference type="EMBL" id="NFLC01000007">
    <property type="protein sequence ID" value="OUQ10795.1"/>
    <property type="molecule type" value="Genomic_DNA"/>
</dbReference>
<name>A0A0H2QGG0_9ENTE</name>
<gene>
    <name evidence="4" type="ORF">A5869_001635</name>
    <name evidence="3" type="ORF">B5E88_05005</name>
    <name evidence="2" type="ORF">P7H47_11450</name>
</gene>
<evidence type="ECO:0000313" key="4">
    <source>
        <dbReference type="EMBL" id="OUZ18153.1"/>
    </source>
</evidence>
<evidence type="ECO:0000313" key="6">
    <source>
        <dbReference type="Proteomes" id="UP000196503"/>
    </source>
</evidence>
<dbReference type="AlphaFoldDB" id="A0A0H2QGG0"/>
<dbReference type="Proteomes" id="UP000196503">
    <property type="component" value="Unassembled WGS sequence"/>
</dbReference>
<feature type="transmembrane region" description="Helical" evidence="1">
    <location>
        <begin position="75"/>
        <end position="93"/>
    </location>
</feature>
<dbReference type="Proteomes" id="UP001255696">
    <property type="component" value="Unassembled WGS sequence"/>
</dbReference>
<proteinExistence type="predicted"/>
<accession>A0A0H2QGG0</accession>
<evidence type="ECO:0000256" key="1">
    <source>
        <dbReference type="SAM" id="Phobius"/>
    </source>
</evidence>
<feature type="transmembrane region" description="Helical" evidence="1">
    <location>
        <begin position="138"/>
        <end position="155"/>
    </location>
</feature>
<reference evidence="4 6" key="2">
    <citation type="submission" date="2017-05" db="EMBL/GenBank/DDBJ databases">
        <title>The Genome Sequence of Enterococcus faecium 2D5_DIV0622.</title>
        <authorList>
            <consortium name="The Broad Institute Genomics Platform"/>
            <consortium name="The Broad Institute Genomic Center for Infectious Diseases"/>
            <person name="Earl A."/>
            <person name="Manson A."/>
            <person name="Schwartman J."/>
            <person name="Gilmore M."/>
            <person name="Abouelleil A."/>
            <person name="Cao P."/>
            <person name="Chapman S."/>
            <person name="Cusick C."/>
            <person name="Shea T."/>
            <person name="Young S."/>
            <person name="Neafsey D."/>
            <person name="Nusbaum C."/>
            <person name="Birren B."/>
        </authorList>
    </citation>
    <scope>NUCLEOTIDE SEQUENCE [LARGE SCALE GENOMIC DNA]</scope>
    <source>
        <strain evidence="4 6">2D5_DIV0622</strain>
    </source>
</reference>
<dbReference type="EMBL" id="NIBL01000002">
    <property type="protein sequence ID" value="OUZ18153.1"/>
    <property type="molecule type" value="Genomic_DNA"/>
</dbReference>
<comment type="caution">
    <text evidence="3">The sequence shown here is derived from an EMBL/GenBank/DDBJ whole genome shotgun (WGS) entry which is preliminary data.</text>
</comment>